<dbReference type="EMBL" id="FOAT01000002">
    <property type="protein sequence ID" value="SEK40280.1"/>
    <property type="molecule type" value="Genomic_DNA"/>
</dbReference>
<dbReference type="RefSeq" id="WP_170844235.1">
    <property type="nucleotide sequence ID" value="NZ_FOAT01000002.1"/>
</dbReference>
<sequence length="49" mass="5818">MKININELPDYLNENDMAEFEWLFDDIEKDAAISDEQQQRILSSVMRKA</sequence>
<gene>
    <name evidence="1" type="ORF">SAMN05216469_102216</name>
</gene>
<dbReference type="AlphaFoldDB" id="A0A1H7GUH2"/>
<organism evidence="1 2">
    <name type="scientific">Ruminococcus albus</name>
    <dbReference type="NCBI Taxonomy" id="1264"/>
    <lineage>
        <taxon>Bacteria</taxon>
        <taxon>Bacillati</taxon>
        <taxon>Bacillota</taxon>
        <taxon>Clostridia</taxon>
        <taxon>Eubacteriales</taxon>
        <taxon>Oscillospiraceae</taxon>
        <taxon>Ruminococcus</taxon>
    </lineage>
</organism>
<protein>
    <submittedName>
        <fullName evidence="1">Uncharacterized protein</fullName>
    </submittedName>
</protein>
<name>A0A1H7GUH2_RUMAL</name>
<dbReference type="Proteomes" id="UP000186015">
    <property type="component" value="Unassembled WGS sequence"/>
</dbReference>
<proteinExistence type="predicted"/>
<evidence type="ECO:0000313" key="1">
    <source>
        <dbReference type="EMBL" id="SEK40280.1"/>
    </source>
</evidence>
<accession>A0A1H7GUH2</accession>
<evidence type="ECO:0000313" key="2">
    <source>
        <dbReference type="Proteomes" id="UP000186015"/>
    </source>
</evidence>
<reference evidence="1 2" key="1">
    <citation type="submission" date="2016-10" db="EMBL/GenBank/DDBJ databases">
        <authorList>
            <person name="de Groot N.N."/>
        </authorList>
    </citation>
    <scope>NUCLEOTIDE SEQUENCE [LARGE SCALE GENOMIC DNA]</scope>
    <source>
        <strain evidence="1 2">KH2T6</strain>
    </source>
</reference>